<gene>
    <name evidence="2" type="ORF">HUK65_05370</name>
</gene>
<accession>A0A7Z0HYA6</accession>
<dbReference type="RefSeq" id="WP_179905119.1">
    <property type="nucleotide sequence ID" value="NZ_JACBXS010000008.1"/>
</dbReference>
<proteinExistence type="predicted"/>
<dbReference type="Proteomes" id="UP000529417">
    <property type="component" value="Unassembled WGS sequence"/>
</dbReference>
<keyword evidence="3" id="KW-1185">Reference proteome</keyword>
<comment type="caution">
    <text evidence="2">The sequence shown here is derived from an EMBL/GenBank/DDBJ whole genome shotgun (WGS) entry which is preliminary data.</text>
</comment>
<feature type="compositionally biased region" description="Basic and acidic residues" evidence="1">
    <location>
        <begin position="46"/>
        <end position="58"/>
    </location>
</feature>
<organism evidence="2 3">
    <name type="scientific">Rhabdonatronobacter sediminivivens</name>
    <dbReference type="NCBI Taxonomy" id="2743469"/>
    <lineage>
        <taxon>Bacteria</taxon>
        <taxon>Pseudomonadati</taxon>
        <taxon>Pseudomonadota</taxon>
        <taxon>Alphaproteobacteria</taxon>
        <taxon>Rhodobacterales</taxon>
        <taxon>Paracoccaceae</taxon>
        <taxon>Rhabdonatronobacter</taxon>
    </lineage>
</organism>
<evidence type="ECO:0000256" key="1">
    <source>
        <dbReference type="SAM" id="MobiDB-lite"/>
    </source>
</evidence>
<feature type="region of interest" description="Disordered" evidence="1">
    <location>
        <begin position="46"/>
        <end position="70"/>
    </location>
</feature>
<dbReference type="AlphaFoldDB" id="A0A7Z0HYA6"/>
<name>A0A7Z0HYA6_9RHOB</name>
<sequence>MIRRDKQIELMRAAAERKDSPLQAWIARSEVKRIMELDPDIIRQEANSDVKRRSDMPRQDGGGTMMLACA</sequence>
<protein>
    <submittedName>
        <fullName evidence="2">Uncharacterized protein</fullName>
    </submittedName>
</protein>
<evidence type="ECO:0000313" key="3">
    <source>
        <dbReference type="Proteomes" id="UP000529417"/>
    </source>
</evidence>
<reference evidence="2 3" key="1">
    <citation type="journal article" date="2000" name="Arch. Microbiol.">
        <title>Rhodobaca bogoriensis gen. nov. and sp. nov., an alkaliphilic purple nonsulfur bacterium from African Rift Valley soda lakes.</title>
        <authorList>
            <person name="Milford A.D."/>
            <person name="Achenbach L.A."/>
            <person name="Jung D.O."/>
            <person name="Madigan M.T."/>
        </authorList>
    </citation>
    <scope>NUCLEOTIDE SEQUENCE [LARGE SCALE GENOMIC DNA]</scope>
    <source>
        <strain evidence="2 3">2376</strain>
    </source>
</reference>
<dbReference type="EMBL" id="JACBXS010000008">
    <property type="protein sequence ID" value="NYS24415.1"/>
    <property type="molecule type" value="Genomic_DNA"/>
</dbReference>
<evidence type="ECO:0000313" key="2">
    <source>
        <dbReference type="EMBL" id="NYS24415.1"/>
    </source>
</evidence>